<dbReference type="EMBL" id="BKZW01000004">
    <property type="protein sequence ID" value="GER91945.1"/>
    <property type="molecule type" value="Genomic_DNA"/>
</dbReference>
<feature type="transmembrane region" description="Helical" evidence="9">
    <location>
        <begin position="56"/>
        <end position="80"/>
    </location>
</feature>
<dbReference type="SUPFAM" id="SSF103473">
    <property type="entry name" value="MFS general substrate transporter"/>
    <property type="match status" value="1"/>
</dbReference>
<comment type="caution">
    <text evidence="11">The sequence shown here is derived from an EMBL/GenBank/DDBJ whole genome shotgun (WGS) entry which is preliminary data.</text>
</comment>
<organism evidence="11 12">
    <name type="scientific">Dictyobacter vulcani</name>
    <dbReference type="NCBI Taxonomy" id="2607529"/>
    <lineage>
        <taxon>Bacteria</taxon>
        <taxon>Bacillati</taxon>
        <taxon>Chloroflexota</taxon>
        <taxon>Ktedonobacteria</taxon>
        <taxon>Ktedonobacterales</taxon>
        <taxon>Dictyobacteraceae</taxon>
        <taxon>Dictyobacter</taxon>
    </lineage>
</organism>
<dbReference type="InterPro" id="IPR011701">
    <property type="entry name" value="MFS"/>
</dbReference>
<evidence type="ECO:0000256" key="9">
    <source>
        <dbReference type="SAM" id="Phobius"/>
    </source>
</evidence>
<comment type="similarity">
    <text evidence="7">Belongs to the major facilitator superfamily. Drug:H(+) antiporter-3 (DHA3) (TC 2.A.1.21) family.</text>
</comment>
<sequence>MTTEQLQAPTLQVAHEPRHVLPLYALFIANVCSYVGDILTSLAIPWLVLQTTGSAAMAGITAFSNMIAVVISAFFGSLLIDRLGYKRSSLGSDLTSGIAVALIPLCYMTIGLSFWQLQILVFIAGLVQTPGNQARYAMLPDLIKQSQMPAERANSLYDGVRRVAGFIGAPLAGVLIAIIGTSNLLWIDSATFFFSFILLAVAVPKTLPMLQPKSKQTDSIRHLKEGLAFILRSRLALSIVIVVMITNTLDQGMAAVIQPTYVRQIFGNAVALGSLIAAFGGAAFVGTLLFAWIGHRLPRRLTLGLCFSVATVLRFFSLALGLPLPVLIICYAISGLLIGPINPILAGVDQEMVPVAMRARVFGALSAGVTLGTPWAL</sequence>
<evidence type="ECO:0000256" key="4">
    <source>
        <dbReference type="ARBA" id="ARBA00022692"/>
    </source>
</evidence>
<comment type="subcellular location">
    <subcellularLocation>
        <location evidence="1">Cell membrane</location>
        <topology evidence="1">Multi-pass membrane protein</topology>
    </subcellularLocation>
</comment>
<evidence type="ECO:0000259" key="10">
    <source>
        <dbReference type="PROSITE" id="PS50850"/>
    </source>
</evidence>
<keyword evidence="12" id="KW-1185">Reference proteome</keyword>
<feature type="domain" description="Major facilitator superfamily (MFS) profile" evidence="10">
    <location>
        <begin position="236"/>
        <end position="377"/>
    </location>
</feature>
<feature type="transmembrane region" description="Helical" evidence="9">
    <location>
        <begin position="301"/>
        <end position="320"/>
    </location>
</feature>
<dbReference type="PANTHER" id="PTHR23513:SF9">
    <property type="entry name" value="ENTEROBACTIN EXPORTER ENTS"/>
    <property type="match status" value="1"/>
</dbReference>
<dbReference type="PROSITE" id="PS50850">
    <property type="entry name" value="MFS"/>
    <property type="match status" value="1"/>
</dbReference>
<keyword evidence="2" id="KW-0813">Transport</keyword>
<dbReference type="AlphaFoldDB" id="A0A5J4KVG6"/>
<dbReference type="GO" id="GO:0022857">
    <property type="term" value="F:transmembrane transporter activity"/>
    <property type="evidence" value="ECO:0007669"/>
    <property type="project" value="InterPro"/>
</dbReference>
<dbReference type="PANTHER" id="PTHR23513">
    <property type="entry name" value="INTEGRAL MEMBRANE EFFLUX PROTEIN-RELATED"/>
    <property type="match status" value="1"/>
</dbReference>
<feature type="transmembrane region" description="Helical" evidence="9">
    <location>
        <begin position="269"/>
        <end position="294"/>
    </location>
</feature>
<keyword evidence="6 9" id="KW-0472">Membrane</keyword>
<evidence type="ECO:0000256" key="5">
    <source>
        <dbReference type="ARBA" id="ARBA00022989"/>
    </source>
</evidence>
<dbReference type="InterPro" id="IPR020846">
    <property type="entry name" value="MFS_dom"/>
</dbReference>
<feature type="transmembrane region" description="Helical" evidence="9">
    <location>
        <begin position="231"/>
        <end position="249"/>
    </location>
</feature>
<dbReference type="CDD" id="cd06173">
    <property type="entry name" value="MFS_MefA_like"/>
    <property type="match status" value="1"/>
</dbReference>
<accession>A0A5J4KVG6</accession>
<feature type="transmembrane region" description="Helical" evidence="9">
    <location>
        <begin position="23"/>
        <end position="49"/>
    </location>
</feature>
<reference evidence="11 12" key="1">
    <citation type="submission" date="2019-10" db="EMBL/GenBank/DDBJ databases">
        <title>Dictyobacter vulcani sp. nov., within the class Ktedonobacteria, isolated from soil of volcanic Mt. Zao.</title>
        <authorList>
            <person name="Zheng Y."/>
            <person name="Wang C.M."/>
            <person name="Sakai Y."/>
            <person name="Abe K."/>
            <person name="Yokota A."/>
            <person name="Yabe S."/>
        </authorList>
    </citation>
    <scope>NUCLEOTIDE SEQUENCE [LARGE SCALE GENOMIC DNA]</scope>
    <source>
        <strain evidence="11 12">W12</strain>
    </source>
</reference>
<dbReference type="RefSeq" id="WP_151759510.1">
    <property type="nucleotide sequence ID" value="NZ_BKZW01000004.1"/>
</dbReference>
<proteinExistence type="inferred from homology"/>
<evidence type="ECO:0000256" key="1">
    <source>
        <dbReference type="ARBA" id="ARBA00004651"/>
    </source>
</evidence>
<evidence type="ECO:0000256" key="7">
    <source>
        <dbReference type="ARBA" id="ARBA00038075"/>
    </source>
</evidence>
<evidence type="ECO:0000313" key="12">
    <source>
        <dbReference type="Proteomes" id="UP000326912"/>
    </source>
</evidence>
<evidence type="ECO:0000256" key="3">
    <source>
        <dbReference type="ARBA" id="ARBA00022475"/>
    </source>
</evidence>
<evidence type="ECO:0000256" key="6">
    <source>
        <dbReference type="ARBA" id="ARBA00023136"/>
    </source>
</evidence>
<name>A0A5J4KVG6_9CHLR</name>
<evidence type="ECO:0000313" key="11">
    <source>
        <dbReference type="EMBL" id="GER91945.1"/>
    </source>
</evidence>
<keyword evidence="4 9" id="KW-0812">Transmembrane</keyword>
<dbReference type="InterPro" id="IPR036259">
    <property type="entry name" value="MFS_trans_sf"/>
</dbReference>
<keyword evidence="3" id="KW-1003">Cell membrane</keyword>
<gene>
    <name evidence="11" type="ORF">KDW_61070</name>
</gene>
<dbReference type="GO" id="GO:0005886">
    <property type="term" value="C:plasma membrane"/>
    <property type="evidence" value="ECO:0007669"/>
    <property type="project" value="UniProtKB-SubCell"/>
</dbReference>
<dbReference type="Pfam" id="PF07690">
    <property type="entry name" value="MFS_1"/>
    <property type="match status" value="1"/>
</dbReference>
<protein>
    <recommendedName>
        <fullName evidence="8">Multidrug efflux pump Tap</fullName>
    </recommendedName>
</protein>
<feature type="transmembrane region" description="Helical" evidence="9">
    <location>
        <begin position="163"/>
        <end position="186"/>
    </location>
</feature>
<feature type="transmembrane region" description="Helical" evidence="9">
    <location>
        <begin position="326"/>
        <end position="348"/>
    </location>
</feature>
<feature type="transmembrane region" description="Helical" evidence="9">
    <location>
        <begin position="100"/>
        <end position="127"/>
    </location>
</feature>
<dbReference type="Gene3D" id="1.20.1250.20">
    <property type="entry name" value="MFS general substrate transporter like domains"/>
    <property type="match status" value="1"/>
</dbReference>
<keyword evidence="5 9" id="KW-1133">Transmembrane helix</keyword>
<evidence type="ECO:0000256" key="2">
    <source>
        <dbReference type="ARBA" id="ARBA00022448"/>
    </source>
</evidence>
<evidence type="ECO:0000256" key="8">
    <source>
        <dbReference type="ARBA" id="ARBA00040914"/>
    </source>
</evidence>
<dbReference type="Proteomes" id="UP000326912">
    <property type="component" value="Unassembled WGS sequence"/>
</dbReference>